<keyword evidence="13" id="KW-1185">Reference proteome</keyword>
<dbReference type="Pfam" id="PF25597">
    <property type="entry name" value="SH3_retrovirus"/>
    <property type="match status" value="1"/>
</dbReference>
<protein>
    <recommendedName>
        <fullName evidence="10">Retroviral polymerase SH3-like domain-containing protein</fullName>
    </recommendedName>
</protein>
<evidence type="ECO:0000256" key="4">
    <source>
        <dbReference type="ARBA" id="ARBA00022801"/>
    </source>
</evidence>
<evidence type="ECO:0000256" key="8">
    <source>
        <dbReference type="ARBA" id="ARBA00022932"/>
    </source>
</evidence>
<dbReference type="GO" id="GO:0004519">
    <property type="term" value="F:endonuclease activity"/>
    <property type="evidence" value="ECO:0007669"/>
    <property type="project" value="UniProtKB-KW"/>
</dbReference>
<dbReference type="InterPro" id="IPR057670">
    <property type="entry name" value="SH3_retrovirus"/>
</dbReference>
<dbReference type="EMBL" id="BGPR01000106">
    <property type="protein sequence ID" value="GBL94863.1"/>
    <property type="molecule type" value="Genomic_DNA"/>
</dbReference>
<dbReference type="PANTHER" id="PTHR42648">
    <property type="entry name" value="TRANSPOSASE, PUTATIVE-RELATED"/>
    <property type="match status" value="1"/>
</dbReference>
<dbReference type="GO" id="GO:0003964">
    <property type="term" value="F:RNA-directed DNA polymerase activity"/>
    <property type="evidence" value="ECO:0007669"/>
    <property type="project" value="UniProtKB-KW"/>
</dbReference>
<evidence type="ECO:0000256" key="1">
    <source>
        <dbReference type="ARBA" id="ARBA00022722"/>
    </source>
</evidence>
<keyword evidence="9" id="KW-0233">DNA recombination</keyword>
<keyword evidence="8" id="KW-0808">Transferase</keyword>
<accession>A0A4Y2BRN3</accession>
<sequence>MARTFKYSNPDLNNPAAMWAELVTTDVYLLNRTGKSSVEGTSPYELWMKKKLRLKYLRIISSICYANFSVQKRKKMDKKAVKGYDVGYDGDARYRICLKEENRVILSRDVISQEKPIRCVQLILKEPSYEGKHAEVKLDEKE</sequence>
<keyword evidence="5" id="KW-0460">Magnesium</keyword>
<dbReference type="GO" id="GO:0006310">
    <property type="term" value="P:DNA recombination"/>
    <property type="evidence" value="ECO:0007669"/>
    <property type="project" value="UniProtKB-KW"/>
</dbReference>
<name>A0A4Y2BRN3_ARAVE</name>
<dbReference type="GO" id="GO:0003887">
    <property type="term" value="F:DNA-directed DNA polymerase activity"/>
    <property type="evidence" value="ECO:0007669"/>
    <property type="project" value="UniProtKB-KW"/>
</dbReference>
<keyword evidence="1" id="KW-0540">Nuclease</keyword>
<comment type="caution">
    <text evidence="11">The sequence shown here is derived from an EMBL/GenBank/DDBJ whole genome shotgun (WGS) entry which is preliminary data.</text>
</comment>
<evidence type="ECO:0000313" key="12">
    <source>
        <dbReference type="EMBL" id="GBL94863.1"/>
    </source>
</evidence>
<dbReference type="AlphaFoldDB" id="A0A4Y2BRN3"/>
<keyword evidence="8" id="KW-0239">DNA-directed DNA polymerase</keyword>
<keyword evidence="3" id="KW-0255">Endonuclease</keyword>
<keyword evidence="4" id="KW-0378">Hydrolase</keyword>
<evidence type="ECO:0000256" key="3">
    <source>
        <dbReference type="ARBA" id="ARBA00022759"/>
    </source>
</evidence>
<evidence type="ECO:0000256" key="5">
    <source>
        <dbReference type="ARBA" id="ARBA00022842"/>
    </source>
</evidence>
<keyword evidence="2" id="KW-0479">Metal-binding</keyword>
<keyword evidence="8" id="KW-0548">Nucleotidyltransferase</keyword>
<keyword evidence="6" id="KW-0229">DNA integration</keyword>
<feature type="domain" description="Retroviral polymerase SH3-like" evidence="10">
    <location>
        <begin position="62"/>
        <end position="115"/>
    </location>
</feature>
<dbReference type="GO" id="GO:0046872">
    <property type="term" value="F:metal ion binding"/>
    <property type="evidence" value="ECO:0007669"/>
    <property type="project" value="UniProtKB-KW"/>
</dbReference>
<reference evidence="11 13" key="1">
    <citation type="journal article" date="2019" name="Sci. Rep.">
        <title>Orb-weaving spider Araneus ventricosus genome elucidates the spidroin gene catalogue.</title>
        <authorList>
            <person name="Kono N."/>
            <person name="Nakamura H."/>
            <person name="Ohtoshi R."/>
            <person name="Moran D.A.P."/>
            <person name="Shinohara A."/>
            <person name="Yoshida Y."/>
            <person name="Fujiwara M."/>
            <person name="Mori M."/>
            <person name="Tomita M."/>
            <person name="Arakawa K."/>
        </authorList>
    </citation>
    <scope>NUCLEOTIDE SEQUENCE [LARGE SCALE GENOMIC DNA]</scope>
</reference>
<dbReference type="InterPro" id="IPR039537">
    <property type="entry name" value="Retrotran_Ty1/copia-like"/>
</dbReference>
<dbReference type="PANTHER" id="PTHR42648:SF11">
    <property type="entry name" value="TRANSPOSON TY4-P GAG-POL POLYPROTEIN"/>
    <property type="match status" value="1"/>
</dbReference>
<organism evidence="11 13">
    <name type="scientific">Araneus ventricosus</name>
    <name type="common">Orbweaver spider</name>
    <name type="synonym">Epeira ventricosa</name>
    <dbReference type="NCBI Taxonomy" id="182803"/>
    <lineage>
        <taxon>Eukaryota</taxon>
        <taxon>Metazoa</taxon>
        <taxon>Ecdysozoa</taxon>
        <taxon>Arthropoda</taxon>
        <taxon>Chelicerata</taxon>
        <taxon>Arachnida</taxon>
        <taxon>Araneae</taxon>
        <taxon>Araneomorphae</taxon>
        <taxon>Entelegynae</taxon>
        <taxon>Araneoidea</taxon>
        <taxon>Araneidae</taxon>
        <taxon>Araneus</taxon>
    </lineage>
</organism>
<keyword evidence="7" id="KW-0695">RNA-directed DNA polymerase</keyword>
<evidence type="ECO:0000313" key="13">
    <source>
        <dbReference type="Proteomes" id="UP000499080"/>
    </source>
</evidence>
<evidence type="ECO:0000313" key="11">
    <source>
        <dbReference type="EMBL" id="GBL94862.1"/>
    </source>
</evidence>
<evidence type="ECO:0000256" key="9">
    <source>
        <dbReference type="ARBA" id="ARBA00023172"/>
    </source>
</evidence>
<dbReference type="GO" id="GO:0015074">
    <property type="term" value="P:DNA integration"/>
    <property type="evidence" value="ECO:0007669"/>
    <property type="project" value="UniProtKB-KW"/>
</dbReference>
<evidence type="ECO:0000256" key="2">
    <source>
        <dbReference type="ARBA" id="ARBA00022723"/>
    </source>
</evidence>
<evidence type="ECO:0000259" key="10">
    <source>
        <dbReference type="Pfam" id="PF25597"/>
    </source>
</evidence>
<proteinExistence type="predicted"/>
<dbReference type="OrthoDB" id="6467465at2759"/>
<evidence type="ECO:0000256" key="7">
    <source>
        <dbReference type="ARBA" id="ARBA00022918"/>
    </source>
</evidence>
<dbReference type="Proteomes" id="UP000499080">
    <property type="component" value="Unassembled WGS sequence"/>
</dbReference>
<evidence type="ECO:0000256" key="6">
    <source>
        <dbReference type="ARBA" id="ARBA00022908"/>
    </source>
</evidence>
<gene>
    <name evidence="11" type="ORF">AVEN_197539_1</name>
    <name evidence="12" type="ORF">AVEN_197540_1</name>
</gene>
<dbReference type="EMBL" id="BGPR01000106">
    <property type="protein sequence ID" value="GBL94862.1"/>
    <property type="molecule type" value="Genomic_DNA"/>
</dbReference>
<dbReference type="GO" id="GO:0016787">
    <property type="term" value="F:hydrolase activity"/>
    <property type="evidence" value="ECO:0007669"/>
    <property type="project" value="UniProtKB-KW"/>
</dbReference>